<evidence type="ECO:0000256" key="1">
    <source>
        <dbReference type="SAM" id="MobiDB-lite"/>
    </source>
</evidence>
<sequence length="793" mass="86009">MELDTYEEDLSEASPEDQLGMSAMSTNSRPAGIFPRLDASAALSAISGRSRPMSAAGERSKTVRIPGFSSEKAADFWFERYGTPCPFFNALENIQVAPGGAGGGVGGSGVFALKPQGKGSTIKATSEVMSHASKVGTPSMRRPASGKRRPYSARPAGMRGKQPKLTLFDPENRKSPITVTNTKFRRGKSKVEKLREEVQQHVKDVEAKGDDNDYDDDDDDDGGYGDDDDFEKDGEGDKVIEGLSEQLQKVSSKSILRAQTSPIPEKDETEVEIDAAPAKIKLKDHPKFAKYFKMTKMGLPIGAAVGRATQDGVDAAEVEAALNRNPEEMVDSVTATTATGAEATPKKPKSPARPNLKLTLSPEVLETAKHGLQKTLAGAKGNQTPLPNGQTPLHYVPQSPLNLKSSILVNALNKGKARLRKTTPPVKEHKVQIQVEPEGVSKILNKIGSKGNLLEKKKEEERVIASEKHVLLLKEAAKDKIIGIEDVIIASNAFVYGRGRFGRVVKGVMQIKKIKKRLKSKFERHQNRLQVGGGGGGGRAEQEKPQPDNLQVAVKQVAHKREYLPAGLLQTIIREIQNLELCKGPGVLPLIGVAVEQPRLNVVCQLYNKGSLYSLIRSSSWASLELKHKLKIYVDLARGLELIHSKNVVHADVKSHNMLVDFDEASGAWNAVVGDLGNAIQLADGERATKEQGTSGWTAPEVFTGNGYGLKSDIFSFGLVLCDGLTGGGNNPLVGTDPDVYVEKLRAGERPELPEKDGTGLNQIIGFMWKFSENPRPTSKQVRERLESIHKSA</sequence>
<organism evidence="3 4">
    <name type="scientific">Triparma verrucosa</name>
    <dbReference type="NCBI Taxonomy" id="1606542"/>
    <lineage>
        <taxon>Eukaryota</taxon>
        <taxon>Sar</taxon>
        <taxon>Stramenopiles</taxon>
        <taxon>Ochrophyta</taxon>
        <taxon>Bolidophyceae</taxon>
        <taxon>Parmales</taxon>
        <taxon>Triparmaceae</taxon>
        <taxon>Triparma</taxon>
    </lineage>
</organism>
<dbReference type="SUPFAM" id="SSF56112">
    <property type="entry name" value="Protein kinase-like (PK-like)"/>
    <property type="match status" value="1"/>
</dbReference>
<protein>
    <recommendedName>
        <fullName evidence="2">Protein kinase domain-containing protein</fullName>
    </recommendedName>
</protein>
<evidence type="ECO:0000313" key="3">
    <source>
        <dbReference type="EMBL" id="GMH98302.1"/>
    </source>
</evidence>
<proteinExistence type="predicted"/>
<dbReference type="Gene3D" id="1.10.510.10">
    <property type="entry name" value="Transferase(Phosphotransferase) domain 1"/>
    <property type="match status" value="1"/>
</dbReference>
<feature type="compositionally biased region" description="Acidic residues" evidence="1">
    <location>
        <begin position="1"/>
        <end position="15"/>
    </location>
</feature>
<dbReference type="Pfam" id="PF10152">
    <property type="entry name" value="CCDC53"/>
    <property type="match status" value="1"/>
</dbReference>
<accession>A0A9W7C303</accession>
<dbReference type="SMART" id="SM00220">
    <property type="entry name" value="S_TKc"/>
    <property type="match status" value="1"/>
</dbReference>
<keyword evidence="4" id="KW-1185">Reference proteome</keyword>
<dbReference type="AlphaFoldDB" id="A0A9W7C303"/>
<dbReference type="InterPro" id="IPR008271">
    <property type="entry name" value="Ser/Thr_kinase_AS"/>
</dbReference>
<evidence type="ECO:0000313" key="4">
    <source>
        <dbReference type="Proteomes" id="UP001165160"/>
    </source>
</evidence>
<feature type="compositionally biased region" description="Basic and acidic residues" evidence="1">
    <location>
        <begin position="781"/>
        <end position="793"/>
    </location>
</feature>
<reference evidence="4" key="1">
    <citation type="journal article" date="2023" name="Commun. Biol.">
        <title>Genome analysis of Parmales, the sister group of diatoms, reveals the evolutionary specialization of diatoms from phago-mixotrophs to photoautotrophs.</title>
        <authorList>
            <person name="Ban H."/>
            <person name="Sato S."/>
            <person name="Yoshikawa S."/>
            <person name="Yamada K."/>
            <person name="Nakamura Y."/>
            <person name="Ichinomiya M."/>
            <person name="Sato N."/>
            <person name="Blanc-Mathieu R."/>
            <person name="Endo H."/>
            <person name="Kuwata A."/>
            <person name="Ogata H."/>
        </authorList>
    </citation>
    <scope>NUCLEOTIDE SEQUENCE [LARGE SCALE GENOMIC DNA]</scope>
    <source>
        <strain evidence="4">NIES 3699</strain>
    </source>
</reference>
<feature type="region of interest" description="Disordered" evidence="1">
    <location>
        <begin position="125"/>
        <end position="236"/>
    </location>
</feature>
<name>A0A9W7C303_9STRA</name>
<dbReference type="InterPro" id="IPR019309">
    <property type="entry name" value="WASHC3"/>
</dbReference>
<comment type="caution">
    <text evidence="3">The sequence shown here is derived from an EMBL/GenBank/DDBJ whole genome shotgun (WGS) entry which is preliminary data.</text>
</comment>
<dbReference type="InterPro" id="IPR000719">
    <property type="entry name" value="Prot_kinase_dom"/>
</dbReference>
<dbReference type="InterPro" id="IPR051681">
    <property type="entry name" value="Ser/Thr_Kinases-Pseudokinases"/>
</dbReference>
<dbReference type="PROSITE" id="PS50011">
    <property type="entry name" value="PROTEIN_KINASE_DOM"/>
    <property type="match status" value="1"/>
</dbReference>
<feature type="domain" description="Protein kinase" evidence="2">
    <location>
        <begin position="490"/>
        <end position="793"/>
    </location>
</feature>
<feature type="region of interest" description="Disordered" evidence="1">
    <location>
        <begin position="774"/>
        <end position="793"/>
    </location>
</feature>
<dbReference type="PANTHER" id="PTHR44329">
    <property type="entry name" value="SERINE/THREONINE-PROTEIN KINASE TNNI3K-RELATED"/>
    <property type="match status" value="1"/>
</dbReference>
<dbReference type="Pfam" id="PF07714">
    <property type="entry name" value="PK_Tyr_Ser-Thr"/>
    <property type="match status" value="1"/>
</dbReference>
<dbReference type="GO" id="GO:0004674">
    <property type="term" value="F:protein serine/threonine kinase activity"/>
    <property type="evidence" value="ECO:0007669"/>
    <property type="project" value="TreeGrafter"/>
</dbReference>
<dbReference type="InterPro" id="IPR001245">
    <property type="entry name" value="Ser-Thr/Tyr_kinase_cat_dom"/>
</dbReference>
<dbReference type="InterPro" id="IPR011009">
    <property type="entry name" value="Kinase-like_dom_sf"/>
</dbReference>
<evidence type="ECO:0000259" key="2">
    <source>
        <dbReference type="PROSITE" id="PS50011"/>
    </source>
</evidence>
<feature type="compositionally biased region" description="Basic and acidic residues" evidence="1">
    <location>
        <begin position="189"/>
        <end position="211"/>
    </location>
</feature>
<dbReference type="GO" id="GO:0071203">
    <property type="term" value="C:WASH complex"/>
    <property type="evidence" value="ECO:0007669"/>
    <property type="project" value="InterPro"/>
</dbReference>
<dbReference type="PROSITE" id="PS00108">
    <property type="entry name" value="PROTEIN_KINASE_ST"/>
    <property type="match status" value="1"/>
</dbReference>
<feature type="region of interest" description="Disordered" evidence="1">
    <location>
        <begin position="1"/>
        <end position="27"/>
    </location>
</feature>
<gene>
    <name evidence="3" type="ORF">TrVE_jg6147</name>
</gene>
<dbReference type="GO" id="GO:0005524">
    <property type="term" value="F:ATP binding"/>
    <property type="evidence" value="ECO:0007669"/>
    <property type="project" value="InterPro"/>
</dbReference>
<feature type="compositionally biased region" description="Acidic residues" evidence="1">
    <location>
        <begin position="212"/>
        <end position="232"/>
    </location>
</feature>
<dbReference type="Proteomes" id="UP001165160">
    <property type="component" value="Unassembled WGS sequence"/>
</dbReference>
<dbReference type="EMBL" id="BRXX01000214">
    <property type="protein sequence ID" value="GMH98302.1"/>
    <property type="molecule type" value="Genomic_DNA"/>
</dbReference>